<reference evidence="1 2" key="1">
    <citation type="submission" date="2020-08" db="EMBL/GenBank/DDBJ databases">
        <title>Genomic Encyclopedia of Type Strains, Phase IV (KMG-IV): sequencing the most valuable type-strain genomes for metagenomic binning, comparative biology and taxonomic classification.</title>
        <authorList>
            <person name="Goeker M."/>
        </authorList>
    </citation>
    <scope>NUCLEOTIDE SEQUENCE [LARGE SCALE GENOMIC DNA]</scope>
    <source>
        <strain evidence="1 2">DSM 27939</strain>
    </source>
</reference>
<evidence type="ECO:0000313" key="1">
    <source>
        <dbReference type="EMBL" id="MBB5366461.1"/>
    </source>
</evidence>
<sequence>MKASEWLVRATQDLPTGVTARVKADTLAHLGSD</sequence>
<organism evidence="1 2">
    <name type="scientific">Deinococcus humi</name>
    <dbReference type="NCBI Taxonomy" id="662880"/>
    <lineage>
        <taxon>Bacteria</taxon>
        <taxon>Thermotogati</taxon>
        <taxon>Deinococcota</taxon>
        <taxon>Deinococci</taxon>
        <taxon>Deinococcales</taxon>
        <taxon>Deinococcaceae</taxon>
        <taxon>Deinococcus</taxon>
    </lineage>
</organism>
<dbReference type="EMBL" id="JACHFL010000046">
    <property type="protein sequence ID" value="MBB5366461.1"/>
    <property type="molecule type" value="Genomic_DNA"/>
</dbReference>
<dbReference type="AlphaFoldDB" id="A0A7W8K2S0"/>
<name>A0A7W8K2S0_9DEIO</name>
<proteinExistence type="predicted"/>
<accession>A0A7W8K2S0</accession>
<comment type="caution">
    <text evidence="1">The sequence shown here is derived from an EMBL/GenBank/DDBJ whole genome shotgun (WGS) entry which is preliminary data.</text>
</comment>
<evidence type="ECO:0000313" key="2">
    <source>
        <dbReference type="Proteomes" id="UP000552709"/>
    </source>
</evidence>
<dbReference type="Proteomes" id="UP000552709">
    <property type="component" value="Unassembled WGS sequence"/>
</dbReference>
<protein>
    <submittedName>
        <fullName evidence="1">Uncharacterized protein</fullName>
    </submittedName>
</protein>
<gene>
    <name evidence="1" type="ORF">HNQ08_005590</name>
</gene>
<keyword evidence="2" id="KW-1185">Reference proteome</keyword>